<evidence type="ECO:0000256" key="1">
    <source>
        <dbReference type="SAM" id="MobiDB-lite"/>
    </source>
</evidence>
<accession>A0A9N9FEY8</accession>
<protein>
    <submittedName>
        <fullName evidence="2">17443_t:CDS:1</fullName>
    </submittedName>
</protein>
<evidence type="ECO:0000313" key="2">
    <source>
        <dbReference type="EMBL" id="CAG8530962.1"/>
    </source>
</evidence>
<proteinExistence type="predicted"/>
<feature type="compositionally biased region" description="Polar residues" evidence="1">
    <location>
        <begin position="20"/>
        <end position="36"/>
    </location>
</feature>
<evidence type="ECO:0000313" key="3">
    <source>
        <dbReference type="Proteomes" id="UP000789396"/>
    </source>
</evidence>
<dbReference type="AlphaFoldDB" id="A0A9N9FEY8"/>
<name>A0A9N9FEY8_9GLOM</name>
<sequence length="61" mass="6878">MEKQNDKNTPPIRSTEKQKPMSSNPAARTTSDSSVVIETYPNNYYGEARDFFSSILGMAFK</sequence>
<feature type="region of interest" description="Disordered" evidence="1">
    <location>
        <begin position="1"/>
        <end position="36"/>
    </location>
</feature>
<dbReference type="Proteomes" id="UP000789396">
    <property type="component" value="Unassembled WGS sequence"/>
</dbReference>
<dbReference type="EMBL" id="CAJVPZ010003489">
    <property type="protein sequence ID" value="CAG8530962.1"/>
    <property type="molecule type" value="Genomic_DNA"/>
</dbReference>
<feature type="non-terminal residue" evidence="2">
    <location>
        <position position="1"/>
    </location>
</feature>
<reference evidence="2" key="1">
    <citation type="submission" date="2021-06" db="EMBL/GenBank/DDBJ databases">
        <authorList>
            <person name="Kallberg Y."/>
            <person name="Tangrot J."/>
            <person name="Rosling A."/>
        </authorList>
    </citation>
    <scope>NUCLEOTIDE SEQUENCE</scope>
    <source>
        <strain evidence="2">IN212</strain>
    </source>
</reference>
<keyword evidence="3" id="KW-1185">Reference proteome</keyword>
<organism evidence="2 3">
    <name type="scientific">Racocetra fulgida</name>
    <dbReference type="NCBI Taxonomy" id="60492"/>
    <lineage>
        <taxon>Eukaryota</taxon>
        <taxon>Fungi</taxon>
        <taxon>Fungi incertae sedis</taxon>
        <taxon>Mucoromycota</taxon>
        <taxon>Glomeromycotina</taxon>
        <taxon>Glomeromycetes</taxon>
        <taxon>Diversisporales</taxon>
        <taxon>Gigasporaceae</taxon>
        <taxon>Racocetra</taxon>
    </lineage>
</organism>
<gene>
    <name evidence="2" type="ORF">RFULGI_LOCUS3791</name>
</gene>
<comment type="caution">
    <text evidence="2">The sequence shown here is derived from an EMBL/GenBank/DDBJ whole genome shotgun (WGS) entry which is preliminary data.</text>
</comment>